<comment type="caution">
    <text evidence="3">The sequence shown here is derived from an EMBL/GenBank/DDBJ whole genome shotgun (WGS) entry which is preliminary data.</text>
</comment>
<keyword evidence="2" id="KW-0472">Membrane</keyword>
<keyword evidence="2" id="KW-0812">Transmembrane</keyword>
<proteinExistence type="inferred from homology"/>
<evidence type="ECO:0008006" key="5">
    <source>
        <dbReference type="Google" id="ProtNLM"/>
    </source>
</evidence>
<protein>
    <recommendedName>
        <fullName evidence="5">Receptor expression-enhancing protein</fullName>
    </recommendedName>
</protein>
<sequence>MEQINGIIDTLTESTRNLPVIKDIAHKAGVSTGHVSLGAIVFITLFMFLGICADLITDLIGMFYPMFMSFKALETKGADDDKLWLTYWVVFALFKVIDDWSGVFFFWLPFYYPIKLAFLIYLFAPQTKGAITLYDKVIKDFMIKHQTKIEAGLSQAGHAANLLQQAAKEEAMKKGMEYMLNK</sequence>
<reference evidence="3 4" key="1">
    <citation type="submission" date="2016-11" db="EMBL/GenBank/DDBJ databases">
        <title>The macronuclear genome of Stentor coeruleus: a giant cell with tiny introns.</title>
        <authorList>
            <person name="Slabodnick M."/>
            <person name="Ruby J.G."/>
            <person name="Reiff S.B."/>
            <person name="Swart E.C."/>
            <person name="Gosai S."/>
            <person name="Prabakaran S."/>
            <person name="Witkowska E."/>
            <person name="Larue G.E."/>
            <person name="Fisher S."/>
            <person name="Freeman R.M."/>
            <person name="Gunawardena J."/>
            <person name="Chu W."/>
            <person name="Stover N.A."/>
            <person name="Gregory B.D."/>
            <person name="Nowacki M."/>
            <person name="Derisi J."/>
            <person name="Roy S.W."/>
            <person name="Marshall W.F."/>
            <person name="Sood P."/>
        </authorList>
    </citation>
    <scope>NUCLEOTIDE SEQUENCE [LARGE SCALE GENOMIC DNA]</scope>
    <source>
        <strain evidence="3">WM001</strain>
    </source>
</reference>
<dbReference type="InterPro" id="IPR004345">
    <property type="entry name" value="TB2_DP1_HVA22"/>
</dbReference>
<dbReference type="OrthoDB" id="290016at2759"/>
<dbReference type="EMBL" id="MPUH01000059">
    <property type="protein sequence ID" value="OMJ92534.1"/>
    <property type="molecule type" value="Genomic_DNA"/>
</dbReference>
<keyword evidence="4" id="KW-1185">Reference proteome</keyword>
<dbReference type="Proteomes" id="UP000187209">
    <property type="component" value="Unassembled WGS sequence"/>
</dbReference>
<comment type="subcellular location">
    <subcellularLocation>
        <location evidence="1">Membrane</location>
        <topology evidence="1">Multi-pass membrane protein</topology>
    </subcellularLocation>
</comment>
<comment type="similarity">
    <text evidence="1">Belongs to the DP1 family.</text>
</comment>
<organism evidence="3 4">
    <name type="scientific">Stentor coeruleus</name>
    <dbReference type="NCBI Taxonomy" id="5963"/>
    <lineage>
        <taxon>Eukaryota</taxon>
        <taxon>Sar</taxon>
        <taxon>Alveolata</taxon>
        <taxon>Ciliophora</taxon>
        <taxon>Postciliodesmatophora</taxon>
        <taxon>Heterotrichea</taxon>
        <taxon>Heterotrichida</taxon>
        <taxon>Stentoridae</taxon>
        <taxon>Stentor</taxon>
    </lineage>
</organism>
<feature type="transmembrane region" description="Helical" evidence="2">
    <location>
        <begin position="114"/>
        <end position="134"/>
    </location>
</feature>
<dbReference type="PANTHER" id="PTHR12300">
    <property type="entry name" value="HVA22-LIKE PROTEINS"/>
    <property type="match status" value="1"/>
</dbReference>
<evidence type="ECO:0000256" key="2">
    <source>
        <dbReference type="SAM" id="Phobius"/>
    </source>
</evidence>
<evidence type="ECO:0000256" key="1">
    <source>
        <dbReference type="RuleBase" id="RU362006"/>
    </source>
</evidence>
<evidence type="ECO:0000313" key="4">
    <source>
        <dbReference type="Proteomes" id="UP000187209"/>
    </source>
</evidence>
<dbReference type="GO" id="GO:0016020">
    <property type="term" value="C:membrane"/>
    <property type="evidence" value="ECO:0007669"/>
    <property type="project" value="UniProtKB-SubCell"/>
</dbReference>
<feature type="transmembrane region" description="Helical" evidence="2">
    <location>
        <begin position="39"/>
        <end position="64"/>
    </location>
</feature>
<name>A0A1R2CU49_9CILI</name>
<keyword evidence="2" id="KW-1133">Transmembrane helix</keyword>
<dbReference type="Pfam" id="PF03134">
    <property type="entry name" value="TB2_DP1_HVA22"/>
    <property type="match status" value="1"/>
</dbReference>
<dbReference type="AlphaFoldDB" id="A0A1R2CU49"/>
<accession>A0A1R2CU49</accession>
<gene>
    <name evidence="3" type="ORF">SteCoe_4666</name>
</gene>
<evidence type="ECO:0000313" key="3">
    <source>
        <dbReference type="EMBL" id="OMJ92534.1"/>
    </source>
</evidence>